<evidence type="ECO:0000256" key="1">
    <source>
        <dbReference type="SAM" id="MobiDB-lite"/>
    </source>
</evidence>
<proteinExistence type="predicted"/>
<gene>
    <name evidence="3" type="ORF">NEMBOFW57_006227</name>
</gene>
<evidence type="ECO:0000313" key="3">
    <source>
        <dbReference type="EMBL" id="KAG7289850.1"/>
    </source>
</evidence>
<sequence>MNGILKEMRDKTTELLNPHQHGHPVALKRFIDDMAVEVIEAKLMSALDRILLPVSIYKMLDDQAARIAGESDEIRTEREQLNKQLEVLPEWFRNVQAHSKEPDSLDSIINSRDGGEHTPGANSDAELELPSVSSISQPSELVYDSTLGPNTELVSAEIEEGVQEASHTMVAIFLPWLMKSRT</sequence>
<name>A0AAD4EZ89_9PEZI</name>
<feature type="region of interest" description="Disordered" evidence="1">
    <location>
        <begin position="102"/>
        <end position="130"/>
    </location>
</feature>
<dbReference type="EMBL" id="JAHCVI010000002">
    <property type="protein sequence ID" value="KAG7289850.1"/>
    <property type="molecule type" value="Genomic_DNA"/>
</dbReference>
<dbReference type="PROSITE" id="PS51388">
    <property type="entry name" value="GED"/>
    <property type="match status" value="1"/>
</dbReference>
<evidence type="ECO:0000313" key="4">
    <source>
        <dbReference type="Proteomes" id="UP001197093"/>
    </source>
</evidence>
<dbReference type="AlphaFoldDB" id="A0AAD4EZ89"/>
<dbReference type="InterPro" id="IPR020850">
    <property type="entry name" value="GED_dom"/>
</dbReference>
<comment type="caution">
    <text evidence="3">The sequence shown here is derived from an EMBL/GenBank/DDBJ whole genome shotgun (WGS) entry which is preliminary data.</text>
</comment>
<feature type="domain" description="GED" evidence="2">
    <location>
        <begin position="12"/>
        <end position="103"/>
    </location>
</feature>
<evidence type="ECO:0000259" key="2">
    <source>
        <dbReference type="PROSITE" id="PS51388"/>
    </source>
</evidence>
<protein>
    <recommendedName>
        <fullName evidence="2">GED domain-containing protein</fullName>
    </recommendedName>
</protein>
<organism evidence="3 4">
    <name type="scientific">Staphylotrichum longicolle</name>
    <dbReference type="NCBI Taxonomy" id="669026"/>
    <lineage>
        <taxon>Eukaryota</taxon>
        <taxon>Fungi</taxon>
        <taxon>Dikarya</taxon>
        <taxon>Ascomycota</taxon>
        <taxon>Pezizomycotina</taxon>
        <taxon>Sordariomycetes</taxon>
        <taxon>Sordariomycetidae</taxon>
        <taxon>Sordariales</taxon>
        <taxon>Chaetomiaceae</taxon>
        <taxon>Staphylotrichum</taxon>
    </lineage>
</organism>
<accession>A0AAD4EZ89</accession>
<dbReference type="Proteomes" id="UP001197093">
    <property type="component" value="Unassembled WGS sequence"/>
</dbReference>
<reference evidence="3" key="1">
    <citation type="submission" date="2023-02" db="EMBL/GenBank/DDBJ databases">
        <authorList>
            <person name="Palmer J.M."/>
        </authorList>
    </citation>
    <scope>NUCLEOTIDE SEQUENCE</scope>
    <source>
        <strain evidence="3">FW57</strain>
    </source>
</reference>
<keyword evidence="4" id="KW-1185">Reference proteome</keyword>